<feature type="modified residue" description="4-aspartylphosphate" evidence="4">
    <location>
        <position position="1936"/>
    </location>
</feature>
<dbReference type="CDD" id="cd00082">
    <property type="entry name" value="HisKA"/>
    <property type="match status" value="1"/>
</dbReference>
<dbReference type="SUPFAM" id="SSF52172">
    <property type="entry name" value="CheY-like"/>
    <property type="match status" value="1"/>
</dbReference>
<feature type="compositionally biased region" description="Polar residues" evidence="5">
    <location>
        <begin position="2005"/>
        <end position="2019"/>
    </location>
</feature>
<proteinExistence type="predicted"/>
<evidence type="ECO:0000256" key="5">
    <source>
        <dbReference type="SAM" id="MobiDB-lite"/>
    </source>
</evidence>
<feature type="compositionally biased region" description="Polar residues" evidence="5">
    <location>
        <begin position="44"/>
        <end position="59"/>
    </location>
</feature>
<evidence type="ECO:0000313" key="9">
    <source>
        <dbReference type="EMBL" id="PRP83399.1"/>
    </source>
</evidence>
<keyword evidence="9" id="KW-0547">Nucleotide-binding</keyword>
<dbReference type="Proteomes" id="UP000241769">
    <property type="component" value="Unassembled WGS sequence"/>
</dbReference>
<dbReference type="InterPro" id="IPR036890">
    <property type="entry name" value="HATPase_C_sf"/>
</dbReference>
<dbReference type="PRINTS" id="PR00344">
    <property type="entry name" value="BCTRLSENSOR"/>
</dbReference>
<evidence type="ECO:0000256" key="2">
    <source>
        <dbReference type="ARBA" id="ARBA00022679"/>
    </source>
</evidence>
<dbReference type="STRING" id="1890364.A0A2P6NHH0"/>
<dbReference type="InterPro" id="IPR036097">
    <property type="entry name" value="HisK_dim/P_sf"/>
</dbReference>
<feature type="domain" description="Protein kinase" evidence="6">
    <location>
        <begin position="111"/>
        <end position="376"/>
    </location>
</feature>
<dbReference type="InParanoid" id="A0A2P6NHH0"/>
<evidence type="ECO:0000256" key="4">
    <source>
        <dbReference type="PROSITE-ProRule" id="PRU00169"/>
    </source>
</evidence>
<dbReference type="SMART" id="SM00387">
    <property type="entry name" value="HATPase_c"/>
    <property type="match status" value="1"/>
</dbReference>
<keyword evidence="2" id="KW-0808">Transferase</keyword>
<dbReference type="CDD" id="cd14014">
    <property type="entry name" value="STKc_PknB_like"/>
    <property type="match status" value="1"/>
</dbReference>
<feature type="region of interest" description="Disordered" evidence="5">
    <location>
        <begin position="2000"/>
        <end position="2019"/>
    </location>
</feature>
<dbReference type="SUPFAM" id="SSF55781">
    <property type="entry name" value="GAF domain-like"/>
    <property type="match status" value="1"/>
</dbReference>
<feature type="domain" description="Histidine kinase" evidence="7">
    <location>
        <begin position="1611"/>
        <end position="1849"/>
    </location>
</feature>
<dbReference type="InterPro" id="IPR029016">
    <property type="entry name" value="GAF-like_dom_sf"/>
</dbReference>
<dbReference type="PANTHER" id="PTHR43642:SF1">
    <property type="entry name" value="HYBRID SIGNAL TRANSDUCTION HISTIDINE KINASE G"/>
    <property type="match status" value="1"/>
</dbReference>
<dbReference type="GO" id="GO:0005524">
    <property type="term" value="F:ATP binding"/>
    <property type="evidence" value="ECO:0007669"/>
    <property type="project" value="UniProtKB-KW"/>
</dbReference>
<evidence type="ECO:0000313" key="10">
    <source>
        <dbReference type="Proteomes" id="UP000241769"/>
    </source>
</evidence>
<dbReference type="PROSITE" id="PS50110">
    <property type="entry name" value="RESPONSE_REGULATORY"/>
    <property type="match status" value="1"/>
</dbReference>
<dbReference type="SMART" id="SM00220">
    <property type="entry name" value="S_TKc"/>
    <property type="match status" value="1"/>
</dbReference>
<dbReference type="Pfam" id="PF00072">
    <property type="entry name" value="Response_reg"/>
    <property type="match status" value="1"/>
</dbReference>
<dbReference type="SMART" id="SM00388">
    <property type="entry name" value="HisKA"/>
    <property type="match status" value="1"/>
</dbReference>
<keyword evidence="3" id="KW-0418">Kinase</keyword>
<dbReference type="CDD" id="cd17546">
    <property type="entry name" value="REC_hyHK_CKI1_RcsC-like"/>
    <property type="match status" value="1"/>
</dbReference>
<dbReference type="PROSITE" id="PS50011">
    <property type="entry name" value="PROTEIN_KINASE_DOM"/>
    <property type="match status" value="1"/>
</dbReference>
<dbReference type="SUPFAM" id="SSF55874">
    <property type="entry name" value="ATPase domain of HSP90 chaperone/DNA topoisomerase II/histidine kinase"/>
    <property type="match status" value="1"/>
</dbReference>
<dbReference type="PROSITE" id="PS50109">
    <property type="entry name" value="HIS_KIN"/>
    <property type="match status" value="1"/>
</dbReference>
<comment type="caution">
    <text evidence="9">The sequence shown here is derived from an EMBL/GenBank/DDBJ whole genome shotgun (WGS) entry which is preliminary data.</text>
</comment>
<evidence type="ECO:0000256" key="3">
    <source>
        <dbReference type="ARBA" id="ARBA00022777"/>
    </source>
</evidence>
<dbReference type="Gene3D" id="1.10.510.10">
    <property type="entry name" value="Transferase(Phosphotransferase) domain 1"/>
    <property type="match status" value="1"/>
</dbReference>
<dbReference type="InterPro" id="IPR011006">
    <property type="entry name" value="CheY-like_superfamily"/>
</dbReference>
<dbReference type="OrthoDB" id="19417at2759"/>
<dbReference type="Pfam" id="PF02518">
    <property type="entry name" value="HATPase_c"/>
    <property type="match status" value="1"/>
</dbReference>
<dbReference type="InterPro" id="IPR003594">
    <property type="entry name" value="HATPase_dom"/>
</dbReference>
<dbReference type="SUPFAM" id="SSF47384">
    <property type="entry name" value="Homodimeric domain of signal transducing histidine kinase"/>
    <property type="match status" value="1"/>
</dbReference>
<dbReference type="InterPro" id="IPR001789">
    <property type="entry name" value="Sig_transdc_resp-reg_receiver"/>
</dbReference>
<dbReference type="Pfam" id="PF13191">
    <property type="entry name" value="AAA_16"/>
    <property type="match status" value="1"/>
</dbReference>
<dbReference type="SMART" id="SM00448">
    <property type="entry name" value="REC"/>
    <property type="match status" value="1"/>
</dbReference>
<dbReference type="SMART" id="SM00065">
    <property type="entry name" value="GAF"/>
    <property type="match status" value="1"/>
</dbReference>
<feature type="region of interest" description="Disordered" evidence="5">
    <location>
        <begin position="29"/>
        <end position="59"/>
    </location>
</feature>
<dbReference type="EMBL" id="MDYQ01000083">
    <property type="protein sequence ID" value="PRP83399.1"/>
    <property type="molecule type" value="Genomic_DNA"/>
</dbReference>
<gene>
    <name evidence="9" type="ORF">PROFUN_09427</name>
</gene>
<dbReference type="GO" id="GO:0000155">
    <property type="term" value="F:phosphorelay sensor kinase activity"/>
    <property type="evidence" value="ECO:0007669"/>
    <property type="project" value="InterPro"/>
</dbReference>
<dbReference type="InterPro" id="IPR003018">
    <property type="entry name" value="GAF"/>
</dbReference>
<dbReference type="Gene3D" id="3.30.565.10">
    <property type="entry name" value="Histidine kinase-like ATPase, C-terminal domain"/>
    <property type="match status" value="1"/>
</dbReference>
<evidence type="ECO:0000259" key="6">
    <source>
        <dbReference type="PROSITE" id="PS50011"/>
    </source>
</evidence>
<organism evidence="9 10">
    <name type="scientific">Planoprotostelium fungivorum</name>
    <dbReference type="NCBI Taxonomy" id="1890364"/>
    <lineage>
        <taxon>Eukaryota</taxon>
        <taxon>Amoebozoa</taxon>
        <taxon>Evosea</taxon>
        <taxon>Variosea</taxon>
        <taxon>Cavosteliida</taxon>
        <taxon>Cavosteliaceae</taxon>
        <taxon>Planoprotostelium</taxon>
    </lineage>
</organism>
<accession>A0A2P6NHH0</accession>
<keyword evidence="10" id="KW-1185">Reference proteome</keyword>
<dbReference type="InterPro" id="IPR004358">
    <property type="entry name" value="Sig_transdc_His_kin-like_C"/>
</dbReference>
<dbReference type="InterPro" id="IPR027417">
    <property type="entry name" value="P-loop_NTPase"/>
</dbReference>
<evidence type="ECO:0000256" key="1">
    <source>
        <dbReference type="ARBA" id="ARBA00022553"/>
    </source>
</evidence>
<keyword evidence="1 4" id="KW-0597">Phosphoprotein</keyword>
<name>A0A2P6NHH0_9EUKA</name>
<sequence length="2019" mass="227592">MALSKLLSKLESGGKTVLSLPSAPCHSLGERTKSNDLSGLSGAVKTSTKPGGNDRISSSNLRVDLESNSTVPKAGSTLRVYESIYSCPCGLTCFGGATRMDLSFSTDGIAYHVLKKVYQGDRSIVYQVKNESDGTISAIKCPIDGSDGELSEKYARELEYSRILHDNLHSLQYIQMGKQKDNHFLLMDYNPGLNVEDLLKSDIDGVSSNGRLTINAFLDISNKMVQAVQSFHQLGVIHRHLTSRHFLISGLPDHNSKVNIIDYGAATLLADSQCYSIRPSSGSYQYISPEQTGRMNREVDYRTDFYSLGVIFYLMLSGRTPFTDTDSSKLIHDHIAREPATITEVPKMVWCIVRKMLSKNAEDRYQSSKGIIHDIEKCHGNSDLGREDFQIGTADVRPILKVNRKMYGREKERNLLIDLTEKIDTTSHLVLVYGKSGVGKTRLIQEVQKPLVHKRGYFVSGKVDQFSKGVPYTAIVQAFRQLIRIILTESEESIRAWKSVLLKNLKGRGKAIINVIPDVELILGTQPELPELGSIENQIRFKSIFIDFVSSFATPKHPLIIFLDDLQWSDTGTLSLIESLLLVSATNSLLIIGAFRDNEVGEDHSLRLIVDKIREKRGIHDIHLEDLKLEHVEEMLMDTLNVDRTHISALSQILMAKTQGNPFFIVMMLNSLSKANLIRWESQTGSWAFDISKILSTDLTDDVVQLMLTRMNALGDDSKKAISYASCIGNSFDVETLSSICETDARSLASSLWPVVKDQLLIVRGDEAGLAFNNAQLSEKIGNIVMSFLHDKVQQASYEMLDKERLPFIHLHIGRILKSRSLDKLDENLFQFLPHYLLAKSVITEEKERSELSQLCLRAAKRAKISSAYGPGVQYASLGALPSPYKSLNLQPGIEMLESNYWTHQYQISFDLHLTEAECAFLSGDHSHSDDVIGVLLRWANSTADRAAVYAVQATRYEFKQMYVEQIGSVRQLLQLYDISVPDVPQDDGDVRDVAERQFEVTKKLLKEKRLEDIVAGECQKAMATVWAALYLIGKINYLTACTTQFVNYAITTGNSKYTSMIYCNWVSISGPLLTSDLRWLYDIGEVGYQLMEKYPNLPMRCRTLFAYARPLIRVKPFRYGAQLMEDCFDSALEYGDYPFAGYGSHNLVGMQYYSGYPLQQVYTQFLRAEAFLKIWSPHLYKSFRLLFPVRDHTMNNEAFAREEATFVSEISSVKFLMASYYVGKVQQSYWTQAPIAEQFDWVKLFIRVRELISAWYIMHEGSFLAHLIVLNAMQAGLTTDLEEEEKIFIHKFMEKNTMEFENLNSFCPANNEHKVFILRGEEKRHEGKITEACREFDRAISSCQKNNFIQWEGLSHELMATMLYNEGLNSLYRGPMTEAHRCYSEWGSTLKVNQIQSKFPDCTTNKEKKGGQEKENGGNIEHMDQNTLVKVAEAISLDMSLEGMLSALMNEMMTNSGAQRALYLSHSAMENHQIIAHVSLDQNQIDIDGIRGDVRFPTSLIHFVTRTRTPLIIASVADDIQFGSDRDLSNRGVQSVLCVPLTKNGTVKAVMYMENNIASGVFNEERIEVVVAIALQMCMHIESHKLARLLSAETKNLKATKNVMEEFVDILCHELRNPLNGIYGSRQVLECEFEKTKSMILSQNVDTTEMRESLIVQEEMLRAISVSSEHLRDIVDTVLNVSVLERGSAELNTVSFDPMNVIKNVGLMFKATMIEREVTYRETGPDHHYVRGDPHKLSQILINILSNASKYVKGALLSVQLSIVEKGEDVELRFIIKDTGEGMSEEEARKIFQPYRRVHDKDHDNPGASSGLGMSIVRELVESMNGSIQVDSKKGVGTCVKFHVTCQKDLPEETSNHRKKRRLTDYNEPEPKKRFATGKRVLIVEDNLINVKLLQRLLTSEGYTVDTAENGLEGLNKVVGSFGEGGETYHAVLMDCEMPVMNGKEATKKIREMEREKGRDPVLIVGVSANTRDAHAKEAIENGMNQYIFKPFMKSDIMRALSPPSDTDSSQLTDQGNS</sequence>
<protein>
    <submittedName>
        <fullName evidence="9">ATP-binding region ATPase domain protein</fullName>
    </submittedName>
</protein>
<dbReference type="Pfam" id="PF00069">
    <property type="entry name" value="Pkinase"/>
    <property type="match status" value="1"/>
</dbReference>
<feature type="domain" description="Response regulatory" evidence="8">
    <location>
        <begin position="1881"/>
        <end position="2006"/>
    </location>
</feature>
<dbReference type="InterPro" id="IPR003661">
    <property type="entry name" value="HisK_dim/P_dom"/>
</dbReference>
<keyword evidence="9" id="KW-0067">ATP-binding</keyword>
<dbReference type="SUPFAM" id="SSF52540">
    <property type="entry name" value="P-loop containing nucleoside triphosphate hydrolases"/>
    <property type="match status" value="1"/>
</dbReference>
<dbReference type="InterPro" id="IPR005467">
    <property type="entry name" value="His_kinase_dom"/>
</dbReference>
<dbReference type="Pfam" id="PF00512">
    <property type="entry name" value="HisKA"/>
    <property type="match status" value="1"/>
</dbReference>
<dbReference type="PANTHER" id="PTHR43642">
    <property type="entry name" value="HYBRID SIGNAL TRANSDUCTION HISTIDINE KINASE G"/>
    <property type="match status" value="1"/>
</dbReference>
<dbReference type="Gene3D" id="3.30.450.40">
    <property type="match status" value="1"/>
</dbReference>
<reference evidence="9 10" key="1">
    <citation type="journal article" date="2018" name="Genome Biol. Evol.">
        <title>Multiple Roots of Fruiting Body Formation in Amoebozoa.</title>
        <authorList>
            <person name="Hillmann F."/>
            <person name="Forbes G."/>
            <person name="Novohradska S."/>
            <person name="Ferling I."/>
            <person name="Riege K."/>
            <person name="Groth M."/>
            <person name="Westermann M."/>
            <person name="Marz M."/>
            <person name="Spaller T."/>
            <person name="Winckler T."/>
            <person name="Schaap P."/>
            <person name="Glockner G."/>
        </authorList>
    </citation>
    <scope>NUCLEOTIDE SEQUENCE [LARGE SCALE GENOMIC DNA]</scope>
    <source>
        <strain evidence="9 10">Jena</strain>
    </source>
</reference>
<dbReference type="Gene3D" id="3.40.50.300">
    <property type="entry name" value="P-loop containing nucleotide triphosphate hydrolases"/>
    <property type="match status" value="1"/>
</dbReference>
<dbReference type="InterPro" id="IPR053159">
    <property type="entry name" value="Hybrid_Histidine_Kinase"/>
</dbReference>
<dbReference type="InterPro" id="IPR000719">
    <property type="entry name" value="Prot_kinase_dom"/>
</dbReference>
<dbReference type="Pfam" id="PF01590">
    <property type="entry name" value="GAF"/>
    <property type="match status" value="1"/>
</dbReference>
<dbReference type="SUPFAM" id="SSF56112">
    <property type="entry name" value="Protein kinase-like (PK-like)"/>
    <property type="match status" value="1"/>
</dbReference>
<dbReference type="InterPro" id="IPR041664">
    <property type="entry name" value="AAA_16"/>
</dbReference>
<evidence type="ECO:0000259" key="8">
    <source>
        <dbReference type="PROSITE" id="PS50110"/>
    </source>
</evidence>
<dbReference type="Gene3D" id="1.10.287.130">
    <property type="match status" value="1"/>
</dbReference>
<dbReference type="Gene3D" id="3.40.50.2300">
    <property type="match status" value="1"/>
</dbReference>
<evidence type="ECO:0000259" key="7">
    <source>
        <dbReference type="PROSITE" id="PS50109"/>
    </source>
</evidence>
<dbReference type="InterPro" id="IPR011009">
    <property type="entry name" value="Kinase-like_dom_sf"/>
</dbReference>